<dbReference type="Gene3D" id="2.40.70.10">
    <property type="entry name" value="Acid Proteases"/>
    <property type="match status" value="1"/>
</dbReference>
<dbReference type="EMBL" id="CP073078">
    <property type="protein sequence ID" value="QUD87270.1"/>
    <property type="molecule type" value="Genomic_DNA"/>
</dbReference>
<evidence type="ECO:0000256" key="1">
    <source>
        <dbReference type="SAM" id="MobiDB-lite"/>
    </source>
</evidence>
<sequence>MADIRGPWEQLPPPPVVEPAPQPPPPTPRSGRRGLVLLAVLVLGGLGAYALNRAYPGRLNGPMDWENLAWSGGMLALVGSSLLARRIPLGQALRYSLIWGALAAVLVAGYSFRDQFASWAGQVRSELDPSHPVALASHEMMLTQDTDGQYYAVARVDGQPVTFMFDTGASDIVLSPDDARRVGVDMAALHFDTPYETANGEGLGARASVHALSLGGLRLDKVPVSINQQAMRTSLLGMAFFKRLDSYSFEGKRLKLRWR</sequence>
<dbReference type="InterPro" id="IPR034122">
    <property type="entry name" value="Retropepsin-like_bacterial"/>
</dbReference>
<dbReference type="GO" id="GO:0006508">
    <property type="term" value="P:proteolysis"/>
    <property type="evidence" value="ECO:0007669"/>
    <property type="project" value="UniProtKB-KW"/>
</dbReference>
<feature type="transmembrane region" description="Helical" evidence="2">
    <location>
        <begin position="92"/>
        <end position="112"/>
    </location>
</feature>
<feature type="transmembrane region" description="Helical" evidence="2">
    <location>
        <begin position="35"/>
        <end position="55"/>
    </location>
</feature>
<dbReference type="InterPro" id="IPR011969">
    <property type="entry name" value="Clan_AA_Asp_peptidase_C"/>
</dbReference>
<evidence type="ECO:0000256" key="2">
    <source>
        <dbReference type="SAM" id="Phobius"/>
    </source>
</evidence>
<keyword evidence="4" id="KW-1185">Reference proteome</keyword>
<dbReference type="RefSeq" id="WP_211937322.1">
    <property type="nucleotide sequence ID" value="NZ_CP073078.1"/>
</dbReference>
<name>A0A975IU07_9CAUL</name>
<dbReference type="GO" id="GO:0004190">
    <property type="term" value="F:aspartic-type endopeptidase activity"/>
    <property type="evidence" value="ECO:0007669"/>
    <property type="project" value="InterPro"/>
</dbReference>
<dbReference type="SUPFAM" id="SSF50630">
    <property type="entry name" value="Acid proteases"/>
    <property type="match status" value="1"/>
</dbReference>
<dbReference type="KEGG" id="caul:KCG34_19790"/>
<gene>
    <name evidence="3" type="ORF">KCG34_19790</name>
</gene>
<dbReference type="Pfam" id="PF13975">
    <property type="entry name" value="gag-asp_proteas"/>
    <property type="match status" value="1"/>
</dbReference>
<organism evidence="3 4">
    <name type="scientific">Phenylobacterium montanum</name>
    <dbReference type="NCBI Taxonomy" id="2823693"/>
    <lineage>
        <taxon>Bacteria</taxon>
        <taxon>Pseudomonadati</taxon>
        <taxon>Pseudomonadota</taxon>
        <taxon>Alphaproteobacteria</taxon>
        <taxon>Caulobacterales</taxon>
        <taxon>Caulobacteraceae</taxon>
        <taxon>Phenylobacterium</taxon>
    </lineage>
</organism>
<keyword evidence="2" id="KW-1133">Transmembrane helix</keyword>
<evidence type="ECO:0000313" key="4">
    <source>
        <dbReference type="Proteomes" id="UP000676409"/>
    </source>
</evidence>
<evidence type="ECO:0000313" key="3">
    <source>
        <dbReference type="EMBL" id="QUD87270.1"/>
    </source>
</evidence>
<keyword evidence="2" id="KW-0812">Transmembrane</keyword>
<dbReference type="NCBIfam" id="TIGR02281">
    <property type="entry name" value="clan_AA_DTGA"/>
    <property type="match status" value="1"/>
</dbReference>
<proteinExistence type="predicted"/>
<dbReference type="PROSITE" id="PS00141">
    <property type="entry name" value="ASP_PROTEASE"/>
    <property type="match status" value="1"/>
</dbReference>
<dbReference type="Proteomes" id="UP000676409">
    <property type="component" value="Chromosome"/>
</dbReference>
<dbReference type="AlphaFoldDB" id="A0A975IU07"/>
<dbReference type="InterPro" id="IPR021109">
    <property type="entry name" value="Peptidase_aspartic_dom_sf"/>
</dbReference>
<dbReference type="EC" id="3.4.23.-" evidence="3"/>
<feature type="transmembrane region" description="Helical" evidence="2">
    <location>
        <begin position="67"/>
        <end position="85"/>
    </location>
</feature>
<accession>A0A975IU07</accession>
<keyword evidence="2" id="KW-0472">Membrane</keyword>
<dbReference type="CDD" id="cd05483">
    <property type="entry name" value="retropepsin_like_bacteria"/>
    <property type="match status" value="1"/>
</dbReference>
<reference evidence="3" key="1">
    <citation type="submission" date="2021-04" db="EMBL/GenBank/DDBJ databases">
        <title>The complete genome sequence of Caulobacter sp. S6.</title>
        <authorList>
            <person name="Tang Y."/>
            <person name="Ouyang W."/>
            <person name="Liu Q."/>
            <person name="Huang B."/>
            <person name="Guo Z."/>
            <person name="Lei P."/>
        </authorList>
    </citation>
    <scope>NUCLEOTIDE SEQUENCE</scope>
    <source>
        <strain evidence="3">S6</strain>
    </source>
</reference>
<keyword evidence="3" id="KW-0378">Hydrolase</keyword>
<feature type="region of interest" description="Disordered" evidence="1">
    <location>
        <begin position="1"/>
        <end position="31"/>
    </location>
</feature>
<protein>
    <submittedName>
        <fullName evidence="3">TIGR02281 family clan AA aspartic protease</fullName>
        <ecNumber evidence="3">3.4.23.-</ecNumber>
    </submittedName>
</protein>
<keyword evidence="3" id="KW-0645">Protease</keyword>
<dbReference type="InterPro" id="IPR001969">
    <property type="entry name" value="Aspartic_peptidase_AS"/>
</dbReference>
<feature type="compositionally biased region" description="Pro residues" evidence="1">
    <location>
        <begin position="10"/>
        <end position="28"/>
    </location>
</feature>